<dbReference type="NCBIfam" id="TIGR00407">
    <property type="entry name" value="proA"/>
    <property type="match status" value="1"/>
</dbReference>
<dbReference type="Pfam" id="PF00171">
    <property type="entry name" value="Aldedh"/>
    <property type="match status" value="1"/>
</dbReference>
<dbReference type="InterPro" id="IPR012134">
    <property type="entry name" value="Glu-5-SA_DH"/>
</dbReference>
<organism evidence="9 10">
    <name type="scientific">Candidatus Clostridium eludens</name>
    <dbReference type="NCBI Taxonomy" id="3381663"/>
    <lineage>
        <taxon>Bacteria</taxon>
        <taxon>Bacillati</taxon>
        <taxon>Bacillota</taxon>
        <taxon>Clostridia</taxon>
        <taxon>Eubacteriales</taxon>
        <taxon>Clostridiaceae</taxon>
        <taxon>Clostridium</taxon>
    </lineage>
</organism>
<keyword evidence="10" id="KW-1185">Reference proteome</keyword>
<dbReference type="InterPro" id="IPR015590">
    <property type="entry name" value="Aldehyde_DH_dom"/>
</dbReference>
<evidence type="ECO:0000256" key="5">
    <source>
        <dbReference type="ARBA" id="ARBA00023002"/>
    </source>
</evidence>
<proteinExistence type="inferred from homology"/>
<name>A0ABW8SGF4_9CLOT</name>
<evidence type="ECO:0000313" key="9">
    <source>
        <dbReference type="EMBL" id="MFL0194923.1"/>
    </source>
</evidence>
<dbReference type="InterPro" id="IPR016161">
    <property type="entry name" value="Ald_DH/histidinol_DH"/>
</dbReference>
<comment type="pathway">
    <text evidence="1 7">Amino-acid biosynthesis; L-proline biosynthesis; L-glutamate 5-semialdehyde from L-glutamate: step 2/2.</text>
</comment>
<dbReference type="RefSeq" id="WP_406791042.1">
    <property type="nucleotide sequence ID" value="NZ_JBJHZX010000005.1"/>
</dbReference>
<evidence type="ECO:0000256" key="3">
    <source>
        <dbReference type="ARBA" id="ARBA00022650"/>
    </source>
</evidence>
<evidence type="ECO:0000256" key="1">
    <source>
        <dbReference type="ARBA" id="ARBA00004985"/>
    </source>
</evidence>
<dbReference type="Gene3D" id="3.40.309.10">
    <property type="entry name" value="Aldehyde Dehydrogenase, Chain A, domain 2"/>
    <property type="match status" value="1"/>
</dbReference>
<dbReference type="CDD" id="cd07079">
    <property type="entry name" value="ALDH_F18-19_ProA-GPR"/>
    <property type="match status" value="1"/>
</dbReference>
<evidence type="ECO:0000313" key="10">
    <source>
        <dbReference type="Proteomes" id="UP001623660"/>
    </source>
</evidence>
<comment type="subcellular location">
    <subcellularLocation>
        <location evidence="7">Cytoplasm</location>
    </subcellularLocation>
</comment>
<dbReference type="Proteomes" id="UP001623660">
    <property type="component" value="Unassembled WGS sequence"/>
</dbReference>
<dbReference type="Gene3D" id="3.40.605.10">
    <property type="entry name" value="Aldehyde Dehydrogenase, Chain A, domain 1"/>
    <property type="match status" value="1"/>
</dbReference>
<accession>A0ABW8SGF4</accession>
<dbReference type="HAMAP" id="MF_00412">
    <property type="entry name" value="ProA"/>
    <property type="match status" value="1"/>
</dbReference>
<dbReference type="InterPro" id="IPR016163">
    <property type="entry name" value="Ald_DH_C"/>
</dbReference>
<dbReference type="PANTHER" id="PTHR11063:SF8">
    <property type="entry name" value="DELTA-1-PYRROLINE-5-CARBOXYLATE SYNTHASE"/>
    <property type="match status" value="1"/>
</dbReference>
<dbReference type="InterPro" id="IPR016162">
    <property type="entry name" value="Ald_DH_N"/>
</dbReference>
<dbReference type="NCBIfam" id="NF001221">
    <property type="entry name" value="PRK00197.1"/>
    <property type="match status" value="1"/>
</dbReference>
<dbReference type="InterPro" id="IPR000965">
    <property type="entry name" value="GPR_dom"/>
</dbReference>
<keyword evidence="4 7" id="KW-0521">NADP</keyword>
<sequence>MNIYNSVLEKAKKANSAARILSNISTDIKNKALTKMAEELKNNKEGILRANALDLENAKNSGKNNAFIDRLTLNEERINSMAQGLVKVASLPDPIGEVMKMWKKSNGLNIGKVRVPLGTIGIIYEARPNVTVDAAALCLKSGNSVILKGGSEAVNSNLAIYNTISRAAIEAGLPEGSIEFIDITERKAVEILMKLNKYVDVLIPRGGSGLINSVVENSTVPVIETGIGNCHVYVDDSADLTMAENIVINAKTQRPGVCNAMETLLVHKDAAENFIPHLGETLSKMGVEIRGCARTQKLIPAIKLATEEDYAEEFLDLILAVKVVDSLDEALNHIYKYGTKHSEAIITNNYTSSQRFLREVDAAAVYVNASTRFTDGEEFGFGAEIGISTQKLHTRGPMGLNELTTVKYIVYGEGQIRE</sequence>
<evidence type="ECO:0000259" key="8">
    <source>
        <dbReference type="Pfam" id="PF00171"/>
    </source>
</evidence>
<keyword evidence="5 7" id="KW-0560">Oxidoreductase</keyword>
<keyword evidence="3 7" id="KW-0641">Proline biosynthesis</keyword>
<feature type="domain" description="Aldehyde dehydrogenase" evidence="8">
    <location>
        <begin position="9"/>
        <end position="287"/>
    </location>
</feature>
<keyword evidence="2 7" id="KW-0028">Amino-acid biosynthesis</keyword>
<protein>
    <recommendedName>
        <fullName evidence="7">Gamma-glutamyl phosphate reductase</fullName>
        <shortName evidence="7">GPR</shortName>
        <ecNumber evidence="7">1.2.1.41</ecNumber>
    </recommendedName>
    <alternativeName>
        <fullName evidence="7">Glutamate-5-semialdehyde dehydrogenase</fullName>
    </alternativeName>
    <alternativeName>
        <fullName evidence="7">Glutamyl-gamma-semialdehyde dehydrogenase</fullName>
        <shortName evidence="7">GSA dehydrogenase</shortName>
    </alternativeName>
</protein>
<comment type="caution">
    <text evidence="9">The sequence shown here is derived from an EMBL/GenBank/DDBJ whole genome shotgun (WGS) entry which is preliminary data.</text>
</comment>
<comment type="similarity">
    <text evidence="7">Belongs to the gamma-glutamyl phosphate reductase family.</text>
</comment>
<dbReference type="EMBL" id="JBJHZX010000005">
    <property type="protein sequence ID" value="MFL0194923.1"/>
    <property type="molecule type" value="Genomic_DNA"/>
</dbReference>
<keyword evidence="7" id="KW-0963">Cytoplasm</keyword>
<dbReference type="SUPFAM" id="SSF53720">
    <property type="entry name" value="ALDH-like"/>
    <property type="match status" value="1"/>
</dbReference>
<evidence type="ECO:0000256" key="2">
    <source>
        <dbReference type="ARBA" id="ARBA00022605"/>
    </source>
</evidence>
<dbReference type="EC" id="1.2.1.41" evidence="7"/>
<comment type="catalytic activity">
    <reaction evidence="6 7">
        <text>L-glutamate 5-semialdehyde + phosphate + NADP(+) = L-glutamyl 5-phosphate + NADPH + H(+)</text>
        <dbReference type="Rhea" id="RHEA:19541"/>
        <dbReference type="ChEBI" id="CHEBI:15378"/>
        <dbReference type="ChEBI" id="CHEBI:43474"/>
        <dbReference type="ChEBI" id="CHEBI:57783"/>
        <dbReference type="ChEBI" id="CHEBI:58066"/>
        <dbReference type="ChEBI" id="CHEBI:58274"/>
        <dbReference type="ChEBI" id="CHEBI:58349"/>
        <dbReference type="EC" id="1.2.1.41"/>
    </reaction>
</comment>
<dbReference type="PIRSF" id="PIRSF000151">
    <property type="entry name" value="GPR"/>
    <property type="match status" value="1"/>
</dbReference>
<dbReference type="PANTHER" id="PTHR11063">
    <property type="entry name" value="GLUTAMATE SEMIALDEHYDE DEHYDROGENASE"/>
    <property type="match status" value="1"/>
</dbReference>
<reference evidence="9 10" key="1">
    <citation type="submission" date="2024-11" db="EMBL/GenBank/DDBJ databases">
        <authorList>
            <person name="Heng Y.C."/>
            <person name="Lim A.C.H."/>
            <person name="Lee J.K.Y."/>
            <person name="Kittelmann S."/>
        </authorList>
    </citation>
    <scope>NUCLEOTIDE SEQUENCE [LARGE SCALE GENOMIC DNA]</scope>
    <source>
        <strain evidence="9 10">WILCCON 0269</strain>
    </source>
</reference>
<evidence type="ECO:0000256" key="6">
    <source>
        <dbReference type="ARBA" id="ARBA00049024"/>
    </source>
</evidence>
<dbReference type="PROSITE" id="PS01223">
    <property type="entry name" value="PROA"/>
    <property type="match status" value="1"/>
</dbReference>
<evidence type="ECO:0000256" key="7">
    <source>
        <dbReference type="HAMAP-Rule" id="MF_00412"/>
    </source>
</evidence>
<comment type="function">
    <text evidence="7">Catalyzes the NADPH-dependent reduction of L-glutamate 5-phosphate into L-glutamate 5-semialdehyde and phosphate. The product spontaneously undergoes cyclization to form 1-pyrroline-5-carboxylate.</text>
</comment>
<gene>
    <name evidence="7" type="primary">proA</name>
    <name evidence="9" type="ORF">ACJDU8_04940</name>
</gene>
<dbReference type="InterPro" id="IPR020593">
    <property type="entry name" value="G-glutamylP_reductase_CS"/>
</dbReference>
<evidence type="ECO:0000256" key="4">
    <source>
        <dbReference type="ARBA" id="ARBA00022857"/>
    </source>
</evidence>
<dbReference type="GO" id="GO:0004350">
    <property type="term" value="F:glutamate-5-semialdehyde dehydrogenase activity"/>
    <property type="evidence" value="ECO:0007669"/>
    <property type="project" value="UniProtKB-EC"/>
</dbReference>